<feature type="region of interest" description="Disordered" evidence="1">
    <location>
        <begin position="313"/>
        <end position="354"/>
    </location>
</feature>
<feature type="region of interest" description="Disordered" evidence="1">
    <location>
        <begin position="659"/>
        <end position="719"/>
    </location>
</feature>
<feature type="region of interest" description="Disordered" evidence="1">
    <location>
        <begin position="787"/>
        <end position="868"/>
    </location>
</feature>
<dbReference type="EMBL" id="JBBJCI010000286">
    <property type="protein sequence ID" value="KAK7236179.1"/>
    <property type="molecule type" value="Genomic_DNA"/>
</dbReference>
<dbReference type="Proteomes" id="UP001363151">
    <property type="component" value="Unassembled WGS sequence"/>
</dbReference>
<organism evidence="2 3">
    <name type="scientific">Aureococcus anophagefferens</name>
    <name type="common">Harmful bloom alga</name>
    <dbReference type="NCBI Taxonomy" id="44056"/>
    <lineage>
        <taxon>Eukaryota</taxon>
        <taxon>Sar</taxon>
        <taxon>Stramenopiles</taxon>
        <taxon>Ochrophyta</taxon>
        <taxon>Pelagophyceae</taxon>
        <taxon>Pelagomonadales</taxon>
        <taxon>Pelagomonadaceae</taxon>
        <taxon>Aureococcus</taxon>
    </lineage>
</organism>
<name>A0ABR1FRA6_AURAN</name>
<feature type="compositionally biased region" description="Pro residues" evidence="1">
    <location>
        <begin position="789"/>
        <end position="804"/>
    </location>
</feature>
<feature type="compositionally biased region" description="Basic residues" evidence="1">
    <location>
        <begin position="121"/>
        <end position="132"/>
    </location>
</feature>
<feature type="compositionally biased region" description="Basic residues" evidence="1">
    <location>
        <begin position="325"/>
        <end position="343"/>
    </location>
</feature>
<protein>
    <recommendedName>
        <fullName evidence="4">Alpha 1,4-glycosyltransferase domain-containing protein</fullName>
    </recommendedName>
</protein>
<comment type="caution">
    <text evidence="2">The sequence shown here is derived from an EMBL/GenBank/DDBJ whole genome shotgun (WGS) entry which is preliminary data.</text>
</comment>
<sequence>MVLRRGRRRRYVARLGVCLALLVAAWCAVTFVSLRHAAGEGGEALLMPPGGGGVRGARGAAEAPREAALARACAQRWALPDVRRGAGSGAARVAPGGSRCCSSCTSRTRSPAGGARPGPRGARRRGSRRCWRRTAAAASPSRAAGLDYYEKRRDLALGGAAAFVAVGGAVNATSRPRYDERARGTRRAPRGTSRARAACGSPRVVRRRPAAWCAEDALRLAATLSSRGAAGADSSIYGGKAVVIYDGAAAVAPAPDGGARSARAAARAPNPVRRGAAPLRRLPAAAPKHVRCCGEEEDPGGCVWRPTLLERTEGSGTAEALERARRSRRRPCSGARRRARGRRVLGEEEPSSRDAKNLRSAILEEIVRRREVEIAALKNAEADPLHAADLGDDDGAKRLKAEAKAAFTRIVTLPKVIPANATAPWASAIPRVIFQTFRSRSVPFRLREAVMSWSRANPAYEHRIFDDDDMGAFVVETFGWDSREIRALNAAPSARARADLFRYLVIHAHGGVYADADSVCVRPLDAWLDADEDRLVVALNGPPRFDVSQWAFARAAGHRVLAAAAALAVDNLLRSSGNLPRKRGAKKAGAFPKNFTARPPNVVPVFRGLRPRLREDPPAALAASEPALAAAAARDRETKGGYDVEARWECPVANVNQIGDEGSRGRPCSRRRARGRRLRRRRRRRQAQAPDRAPLVRRAPPVHAEGRLAGPGGRARATANRPLSLGERFAVRAAFRELVSLRPRFGAAINSKYADEQSYKDDLATAGVKHWSDAWAEYDMGIYNILNPQTPPTPNPTPEVPETPAPTLAPVGREDLGAARRDPRIRAARARAARERGAGRKLVLPPDARGRGALEPARGCSLNSLSTS</sequence>
<gene>
    <name evidence="2" type="ORF">SO694_00060171</name>
</gene>
<dbReference type="InterPro" id="IPR007577">
    <property type="entry name" value="GlycoTrfase_DXD_sugar-bd_CS"/>
</dbReference>
<keyword evidence="3" id="KW-1185">Reference proteome</keyword>
<feature type="compositionally biased region" description="Basic residues" evidence="1">
    <location>
        <begin position="667"/>
        <end position="686"/>
    </location>
</feature>
<feature type="region of interest" description="Disordered" evidence="1">
    <location>
        <begin position="176"/>
        <end position="200"/>
    </location>
</feature>
<feature type="region of interest" description="Disordered" evidence="1">
    <location>
        <begin position="105"/>
        <end position="134"/>
    </location>
</feature>
<dbReference type="PANTHER" id="PTHR31834">
    <property type="entry name" value="INITIATION-SPECIFIC ALPHA-1,6-MANNOSYLTRANSFERASE"/>
    <property type="match status" value="1"/>
</dbReference>
<accession>A0ABR1FRA6</accession>
<proteinExistence type="predicted"/>
<evidence type="ECO:0008006" key="4">
    <source>
        <dbReference type="Google" id="ProtNLM"/>
    </source>
</evidence>
<feature type="compositionally biased region" description="Low complexity" evidence="1">
    <location>
        <begin position="105"/>
        <end position="120"/>
    </location>
</feature>
<dbReference type="Gene3D" id="3.90.550.20">
    <property type="match status" value="1"/>
</dbReference>
<evidence type="ECO:0000313" key="2">
    <source>
        <dbReference type="EMBL" id="KAK7236179.1"/>
    </source>
</evidence>
<dbReference type="InterPro" id="IPR039367">
    <property type="entry name" value="Och1-like"/>
</dbReference>
<dbReference type="Pfam" id="PF04488">
    <property type="entry name" value="Gly_transf_sug"/>
    <property type="match status" value="1"/>
</dbReference>
<feature type="compositionally biased region" description="Basic and acidic residues" evidence="1">
    <location>
        <begin position="344"/>
        <end position="354"/>
    </location>
</feature>
<feature type="compositionally biased region" description="Basic and acidic residues" evidence="1">
    <location>
        <begin position="812"/>
        <end position="825"/>
    </location>
</feature>
<evidence type="ECO:0000256" key="1">
    <source>
        <dbReference type="SAM" id="MobiDB-lite"/>
    </source>
</evidence>
<dbReference type="SUPFAM" id="SSF53448">
    <property type="entry name" value="Nucleotide-diphospho-sugar transferases"/>
    <property type="match status" value="1"/>
</dbReference>
<reference evidence="2 3" key="1">
    <citation type="submission" date="2024-03" db="EMBL/GenBank/DDBJ databases">
        <title>Aureococcus anophagefferens CCMP1851 and Kratosvirus quantuckense: Draft genome of a second virus-susceptible host strain in the model system.</title>
        <authorList>
            <person name="Chase E."/>
            <person name="Truchon A.R."/>
            <person name="Schepens W."/>
            <person name="Wilhelm S.W."/>
        </authorList>
    </citation>
    <scope>NUCLEOTIDE SEQUENCE [LARGE SCALE GENOMIC DNA]</scope>
    <source>
        <strain evidence="2 3">CCMP1851</strain>
    </source>
</reference>
<dbReference type="PANTHER" id="PTHR31834:SF1">
    <property type="entry name" value="INITIATION-SPECIFIC ALPHA-1,6-MANNOSYLTRANSFERASE"/>
    <property type="match status" value="1"/>
</dbReference>
<evidence type="ECO:0000313" key="3">
    <source>
        <dbReference type="Proteomes" id="UP001363151"/>
    </source>
</evidence>
<dbReference type="InterPro" id="IPR029044">
    <property type="entry name" value="Nucleotide-diphossugar_trans"/>
</dbReference>